<protein>
    <submittedName>
        <fullName evidence="1">Uncharacterized protein</fullName>
    </submittedName>
</protein>
<evidence type="ECO:0000313" key="2">
    <source>
        <dbReference type="Proteomes" id="UP001196413"/>
    </source>
</evidence>
<name>A0AAD5N8D8_PARTN</name>
<keyword evidence="2" id="KW-1185">Reference proteome</keyword>
<proteinExistence type="predicted"/>
<organism evidence="1 2">
    <name type="scientific">Parelaphostrongylus tenuis</name>
    <name type="common">Meningeal worm</name>
    <dbReference type="NCBI Taxonomy" id="148309"/>
    <lineage>
        <taxon>Eukaryota</taxon>
        <taxon>Metazoa</taxon>
        <taxon>Ecdysozoa</taxon>
        <taxon>Nematoda</taxon>
        <taxon>Chromadorea</taxon>
        <taxon>Rhabditida</taxon>
        <taxon>Rhabditina</taxon>
        <taxon>Rhabditomorpha</taxon>
        <taxon>Strongyloidea</taxon>
        <taxon>Metastrongylidae</taxon>
        <taxon>Parelaphostrongylus</taxon>
    </lineage>
</organism>
<dbReference type="Proteomes" id="UP001196413">
    <property type="component" value="Unassembled WGS sequence"/>
</dbReference>
<evidence type="ECO:0000313" key="1">
    <source>
        <dbReference type="EMBL" id="KAJ1363061.1"/>
    </source>
</evidence>
<gene>
    <name evidence="1" type="ORF">KIN20_022826</name>
</gene>
<dbReference type="EMBL" id="JAHQIW010004602">
    <property type="protein sequence ID" value="KAJ1363061.1"/>
    <property type="molecule type" value="Genomic_DNA"/>
</dbReference>
<dbReference type="AlphaFoldDB" id="A0AAD5N8D8"/>
<comment type="caution">
    <text evidence="1">The sequence shown here is derived from an EMBL/GenBank/DDBJ whole genome shotgun (WGS) entry which is preliminary data.</text>
</comment>
<accession>A0AAD5N8D8</accession>
<sequence>MVIQCMSRILQSFFFSETWAAIAELKYPSALQSTAQYGLELPSELYVLIENATPTTAAVLESQPIAAKPGDFRTRLEKMKLKRI</sequence>
<reference evidence="1" key="1">
    <citation type="submission" date="2021-06" db="EMBL/GenBank/DDBJ databases">
        <title>Parelaphostrongylus tenuis whole genome reference sequence.</title>
        <authorList>
            <person name="Garwood T.J."/>
            <person name="Larsen P.A."/>
            <person name="Fountain-Jones N.M."/>
            <person name="Garbe J.R."/>
            <person name="Macchietto M.G."/>
            <person name="Kania S.A."/>
            <person name="Gerhold R.W."/>
            <person name="Richards J.E."/>
            <person name="Wolf T.M."/>
        </authorList>
    </citation>
    <scope>NUCLEOTIDE SEQUENCE</scope>
    <source>
        <strain evidence="1">MNPRO001-30</strain>
        <tissue evidence="1">Meninges</tissue>
    </source>
</reference>